<accession>A0A0G4H1C3</accession>
<evidence type="ECO:0000313" key="2">
    <source>
        <dbReference type="EMBL" id="CEM37397.1"/>
    </source>
</evidence>
<proteinExistence type="predicted"/>
<evidence type="ECO:0000313" key="3">
    <source>
        <dbReference type="Proteomes" id="UP000041254"/>
    </source>
</evidence>
<feature type="chain" id="PRO_5005190829" evidence="1">
    <location>
        <begin position="18"/>
        <end position="250"/>
    </location>
</feature>
<dbReference type="EMBL" id="CDMY01000938">
    <property type="protein sequence ID" value="CEM37397.1"/>
    <property type="molecule type" value="Genomic_DNA"/>
</dbReference>
<keyword evidence="1" id="KW-0732">Signal</keyword>
<organism evidence="2 3">
    <name type="scientific">Vitrella brassicaformis (strain CCMP3155)</name>
    <dbReference type="NCBI Taxonomy" id="1169540"/>
    <lineage>
        <taxon>Eukaryota</taxon>
        <taxon>Sar</taxon>
        <taxon>Alveolata</taxon>
        <taxon>Colpodellida</taxon>
        <taxon>Vitrellaceae</taxon>
        <taxon>Vitrella</taxon>
    </lineage>
</organism>
<sequence>MLRGVFVMLCAIGAVSSHDAFISPSASHMGLRHALRRAPSSSLLKMTADESSTLPRRRMLSIALGSLVAPSLLASPSPSSAISLPFFESEEQKIERAVGEIADYRPYVLKILDKLKTGKLKGGTYDSGTVANFLGIYYRPMQEKMETLSAKIDLEDTTKTERLRLLPLLLKGHLAELREAVISQRPERQLEEVEEVGETLNEFLTLASAKYTIPPIPVPPDFNPEKDYYGIFGCEFWGKRRLPESNRCEK</sequence>
<gene>
    <name evidence="2" type="ORF">Vbra_19240</name>
</gene>
<dbReference type="OMA" id="RWHNGSA"/>
<dbReference type="VEuPathDB" id="CryptoDB:Vbra_19240"/>
<dbReference type="InParanoid" id="A0A0G4H1C3"/>
<protein>
    <submittedName>
        <fullName evidence="2">Uncharacterized protein</fullName>
    </submittedName>
</protein>
<name>A0A0G4H1C3_VITBC</name>
<reference evidence="2 3" key="1">
    <citation type="submission" date="2014-11" db="EMBL/GenBank/DDBJ databases">
        <authorList>
            <person name="Zhu J."/>
            <person name="Qi W."/>
            <person name="Song R."/>
        </authorList>
    </citation>
    <scope>NUCLEOTIDE SEQUENCE [LARGE SCALE GENOMIC DNA]</scope>
</reference>
<evidence type="ECO:0000256" key="1">
    <source>
        <dbReference type="SAM" id="SignalP"/>
    </source>
</evidence>
<dbReference type="Proteomes" id="UP000041254">
    <property type="component" value="Unassembled WGS sequence"/>
</dbReference>
<dbReference type="OrthoDB" id="206362at2759"/>
<feature type="signal peptide" evidence="1">
    <location>
        <begin position="1"/>
        <end position="17"/>
    </location>
</feature>
<dbReference type="AlphaFoldDB" id="A0A0G4H1C3"/>
<keyword evidence="3" id="KW-1185">Reference proteome</keyword>